<gene>
    <name evidence="1" type="ORF">C7K08_09840</name>
</gene>
<feature type="non-terminal residue" evidence="1">
    <location>
        <position position="185"/>
    </location>
</feature>
<comment type="caution">
    <text evidence="1">The sequence shown here is derived from an EMBL/GenBank/DDBJ whole genome shotgun (WGS) entry which is preliminary data.</text>
</comment>
<dbReference type="EMBL" id="PXVC01000052">
    <property type="protein sequence ID" value="PSI01052.1"/>
    <property type="molecule type" value="Genomic_DNA"/>
</dbReference>
<name>A0A2P7ECV6_9SYNE</name>
<dbReference type="Proteomes" id="UP000240206">
    <property type="component" value="Unassembled WGS sequence"/>
</dbReference>
<evidence type="ECO:0000313" key="1">
    <source>
        <dbReference type="EMBL" id="PSI01052.1"/>
    </source>
</evidence>
<reference evidence="2" key="1">
    <citation type="submission" date="2018-03" db="EMBL/GenBank/DDBJ databases">
        <title>Ecological and genomic features of two cosmopolitan and abundant freshwater picocyanobacteria.</title>
        <authorList>
            <person name="Cabello-Yeves P.J."/>
            <person name="Picazo A."/>
            <person name="Camacho A."/>
            <person name="Callieri C."/>
            <person name="Rosselli R."/>
            <person name="Roda-Garcia J."/>
            <person name="Coutinho F.H."/>
            <person name="Rodriguez-Valera F."/>
        </authorList>
    </citation>
    <scope>NUCLEOTIDE SEQUENCE [LARGE SCALE GENOMIC DNA]</scope>
    <source>
        <strain evidence="2">Tous</strain>
    </source>
</reference>
<sequence>MKQENDVEKYLNSLTDKLQAFDAWDRWDLDTAFELLKNDSKKENKNNSVLSTIKRIRWSRDLLNQEQNKEKNANLLKNGDIYGLEAVEDLLLNAKRRALQERFDDAVGRLYRSMELTAQLILQIDYNGIRTSNIELDLLPEHLKDKYSKKRNSEKNRIEIALAASFDLLADLNSPEGLKWKTHRG</sequence>
<proteinExistence type="predicted"/>
<dbReference type="Pfam" id="PF09670">
    <property type="entry name" value="Cas_Cas02710"/>
    <property type="match status" value="1"/>
</dbReference>
<evidence type="ECO:0000313" key="2">
    <source>
        <dbReference type="Proteomes" id="UP000240206"/>
    </source>
</evidence>
<dbReference type="AlphaFoldDB" id="A0A2P7ECV6"/>
<keyword evidence="2" id="KW-1185">Reference proteome</keyword>
<organism evidence="1 2">
    <name type="scientific">Synechococcus lacustris str. Tous</name>
    <dbReference type="NCBI Taxonomy" id="1910958"/>
    <lineage>
        <taxon>Bacteria</taxon>
        <taxon>Bacillati</taxon>
        <taxon>Cyanobacteriota</taxon>
        <taxon>Cyanophyceae</taxon>
        <taxon>Synechococcales</taxon>
        <taxon>Synechococcaceae</taxon>
        <taxon>Synechococcus</taxon>
    </lineage>
</organism>
<protein>
    <submittedName>
        <fullName evidence="1">Uncharacterized protein</fullName>
    </submittedName>
</protein>
<accession>A0A2P7ECV6</accession>